<dbReference type="EMBL" id="CM000880">
    <property type="protein sequence ID" value="KQK14754.1"/>
    <property type="molecule type" value="Genomic_DNA"/>
</dbReference>
<evidence type="ECO:0000313" key="14">
    <source>
        <dbReference type="EnsemblPlants" id="KQK14753"/>
    </source>
</evidence>
<dbReference type="OMA" id="GSAFHWH"/>
<keyword evidence="4" id="KW-0677">Repeat</keyword>
<organism evidence="14">
    <name type="scientific">Brachypodium distachyon</name>
    <name type="common">Purple false brome</name>
    <name type="synonym">Trachynia distachya</name>
    <dbReference type="NCBI Taxonomy" id="15368"/>
    <lineage>
        <taxon>Eukaryota</taxon>
        <taxon>Viridiplantae</taxon>
        <taxon>Streptophyta</taxon>
        <taxon>Embryophyta</taxon>
        <taxon>Tracheophyta</taxon>
        <taxon>Spermatophyta</taxon>
        <taxon>Magnoliopsida</taxon>
        <taxon>Liliopsida</taxon>
        <taxon>Poales</taxon>
        <taxon>Poaceae</taxon>
        <taxon>BOP clade</taxon>
        <taxon>Pooideae</taxon>
        <taxon>Stipodae</taxon>
        <taxon>Brachypodieae</taxon>
        <taxon>Brachypodium</taxon>
    </lineage>
</organism>
<dbReference type="InterPro" id="IPR049808">
    <property type="entry name" value="CONSTANS-like_Bbox1"/>
</dbReference>
<dbReference type="Pfam" id="PF06203">
    <property type="entry name" value="CCT"/>
    <property type="match status" value="1"/>
</dbReference>
<evidence type="ECO:0000256" key="4">
    <source>
        <dbReference type="ARBA" id="ARBA00022737"/>
    </source>
</evidence>
<dbReference type="EnsemblPlants" id="KQK14754">
    <property type="protein sequence ID" value="KQK14754"/>
    <property type="gene ID" value="BRADI_1g18407v3"/>
</dbReference>
<name>I1GRC9_BRADI</name>
<reference evidence="13" key="2">
    <citation type="submission" date="2017-06" db="EMBL/GenBank/DDBJ databases">
        <title>WGS assembly of Brachypodium distachyon.</title>
        <authorList>
            <consortium name="The International Brachypodium Initiative"/>
            <person name="Lucas S."/>
            <person name="Harmon-Smith M."/>
            <person name="Lail K."/>
            <person name="Tice H."/>
            <person name="Grimwood J."/>
            <person name="Bruce D."/>
            <person name="Barry K."/>
            <person name="Shu S."/>
            <person name="Lindquist E."/>
            <person name="Wang M."/>
            <person name="Pitluck S."/>
            <person name="Vogel J.P."/>
            <person name="Garvin D.F."/>
            <person name="Mockler T.C."/>
            <person name="Schmutz J."/>
            <person name="Rokhsar D."/>
            <person name="Bevan M.W."/>
        </authorList>
    </citation>
    <scope>NUCLEOTIDE SEQUENCE</scope>
    <source>
        <strain evidence="13">Bd21</strain>
    </source>
</reference>
<dbReference type="EnsemblPlants" id="PNT74596">
    <property type="protein sequence ID" value="PNT74596"/>
    <property type="gene ID" value="BRADI_1g18407v3"/>
</dbReference>
<evidence type="ECO:0000256" key="2">
    <source>
        <dbReference type="ARBA" id="ARBA00010024"/>
    </source>
</evidence>
<dbReference type="GO" id="GO:0006355">
    <property type="term" value="P:regulation of DNA-templated transcription"/>
    <property type="evidence" value="ECO:0007669"/>
    <property type="project" value="UniProtKB-ARBA"/>
</dbReference>
<dbReference type="GeneID" id="100844824"/>
<feature type="domain" description="CCT" evidence="12">
    <location>
        <begin position="359"/>
        <end position="401"/>
    </location>
</feature>
<dbReference type="InterPro" id="IPR010402">
    <property type="entry name" value="CCT_domain"/>
</dbReference>
<evidence type="ECO:0000256" key="9">
    <source>
        <dbReference type="PROSITE-ProRule" id="PRU00357"/>
    </source>
</evidence>
<dbReference type="Gramene" id="PNT74596">
    <property type="protein sequence ID" value="PNT74596"/>
    <property type="gene ID" value="BRADI_1g18407v3"/>
</dbReference>
<keyword evidence="6" id="KW-0862">Zinc</keyword>
<protein>
    <recommendedName>
        <fullName evidence="16">CCT domain-containing protein</fullName>
    </recommendedName>
</protein>
<dbReference type="RefSeq" id="XP_003559832.1">
    <property type="nucleotide sequence ID" value="XM_003559784.4"/>
</dbReference>
<dbReference type="InterPro" id="IPR000315">
    <property type="entry name" value="Znf_B-box"/>
</dbReference>
<dbReference type="Gramene" id="KQK14754">
    <property type="protein sequence ID" value="KQK14754"/>
    <property type="gene ID" value="BRADI_1g18407v3"/>
</dbReference>
<dbReference type="PROSITE" id="PS51017">
    <property type="entry name" value="CCT"/>
    <property type="match status" value="1"/>
</dbReference>
<dbReference type="eggNOG" id="ENOG502QVV7">
    <property type="taxonomic scope" value="Eukaryota"/>
</dbReference>
<sequence length="404" mass="41783">MASGVSGDAAAAACCAAAACYYCDSAASAVVYCRADAAGLCLPCDRLVHAANTVSSRHARVPLCAACRAAPASVCHPLAAPASAARFLCSGCCSNNFDDDGGAAVEGYTGCPSAGELATILGVVAHDARGHGNEAAAVNGDEEGWWLRVWEKESTVISMDDVIVPTTSCPKGRGQSSPCEDLDGEVLRQLRELARSEAAAAYVEVEVAGADQLPPWGPSGYYAADHGDLGALTFEAASMAVPSCDQLHQAWIAADLPDDVVEAVSAAGGREQSPAAADPILSPLVLEIAAGVCPSMSCSGHAHPSAVSAPARAVAKPKDDDGGHRDDHRTLSAGAPAEEARPPGRSVAFGGYDIAYPDRGTVISRYKEKRKNRRFGKQIRYESRKARADGRLRIKGRFAKSGST</sequence>
<feature type="compositionally biased region" description="Basic and acidic residues" evidence="10">
    <location>
        <begin position="316"/>
        <end position="330"/>
    </location>
</feature>
<keyword evidence="3" id="KW-0479">Metal-binding</keyword>
<dbReference type="PANTHER" id="PTHR31717:SF122">
    <property type="entry name" value="OS07G0667300 PROTEIN"/>
    <property type="match status" value="1"/>
</dbReference>
<comment type="subcellular location">
    <subcellularLocation>
        <location evidence="1 9">Nucleus</location>
    </subcellularLocation>
</comment>
<dbReference type="KEGG" id="bdi:100844824"/>
<evidence type="ECO:0000256" key="8">
    <source>
        <dbReference type="PROSITE-ProRule" id="PRU00024"/>
    </source>
</evidence>
<dbReference type="PANTHER" id="PTHR31717">
    <property type="entry name" value="ZINC FINGER PROTEIN CONSTANS-LIKE 10"/>
    <property type="match status" value="1"/>
</dbReference>
<feature type="domain" description="B box-type" evidence="11">
    <location>
        <begin position="15"/>
        <end position="63"/>
    </location>
</feature>
<reference evidence="14" key="3">
    <citation type="submission" date="2018-08" db="UniProtKB">
        <authorList>
            <consortium name="EnsemblPlants"/>
        </authorList>
    </citation>
    <scope>IDENTIFICATION</scope>
    <source>
        <strain evidence="14">cv. Bd21</strain>
    </source>
</reference>
<comment type="similarity">
    <text evidence="2">Belongs to the CONSTANS family.</text>
</comment>
<evidence type="ECO:0000256" key="6">
    <source>
        <dbReference type="ARBA" id="ARBA00022833"/>
    </source>
</evidence>
<dbReference type="Gramene" id="KQK14753">
    <property type="protein sequence ID" value="KQK14753"/>
    <property type="gene ID" value="BRADI_1g18407v3"/>
</dbReference>
<reference evidence="13 14" key="1">
    <citation type="journal article" date="2010" name="Nature">
        <title>Genome sequencing and analysis of the model grass Brachypodium distachyon.</title>
        <authorList>
            <consortium name="International Brachypodium Initiative"/>
        </authorList>
    </citation>
    <scope>NUCLEOTIDE SEQUENCE [LARGE SCALE GENOMIC DNA]</scope>
    <source>
        <strain evidence="13">Bd21</strain>
        <strain evidence="14">cv. Bd21</strain>
    </source>
</reference>
<evidence type="ECO:0000313" key="13">
    <source>
        <dbReference type="EMBL" id="KQK14753.1"/>
    </source>
</evidence>
<gene>
    <name evidence="14" type="primary">LOC100844824</name>
    <name evidence="13" type="ORF">BRADI_1g18407v3</name>
</gene>
<dbReference type="RefSeq" id="XP_014756635.1">
    <property type="nucleotide sequence ID" value="XM_014901149.2"/>
</dbReference>
<proteinExistence type="inferred from homology"/>
<evidence type="ECO:0000259" key="11">
    <source>
        <dbReference type="PROSITE" id="PS50119"/>
    </source>
</evidence>
<dbReference type="EnsemblPlants" id="KQK14753">
    <property type="protein sequence ID" value="KQK14753"/>
    <property type="gene ID" value="BRADI_1g18407v3"/>
</dbReference>
<dbReference type="HOGENOM" id="CLU_028225_0_1_1"/>
<evidence type="ECO:0000256" key="5">
    <source>
        <dbReference type="ARBA" id="ARBA00022771"/>
    </source>
</evidence>
<dbReference type="CDD" id="cd19821">
    <property type="entry name" value="Bbox1_BBX-like"/>
    <property type="match status" value="1"/>
</dbReference>
<dbReference type="GO" id="GO:0008270">
    <property type="term" value="F:zinc ion binding"/>
    <property type="evidence" value="ECO:0007669"/>
    <property type="project" value="UniProtKB-KW"/>
</dbReference>
<dbReference type="SMART" id="SM00336">
    <property type="entry name" value="BBOX"/>
    <property type="match status" value="1"/>
</dbReference>
<dbReference type="AlphaFoldDB" id="I1GRC9"/>
<evidence type="ECO:0000256" key="10">
    <source>
        <dbReference type="SAM" id="MobiDB-lite"/>
    </source>
</evidence>
<evidence type="ECO:0008006" key="16">
    <source>
        <dbReference type="Google" id="ProtNLM"/>
    </source>
</evidence>
<dbReference type="GO" id="GO:0005634">
    <property type="term" value="C:nucleus"/>
    <property type="evidence" value="ECO:0007669"/>
    <property type="project" value="UniProtKB-SubCell"/>
</dbReference>
<accession>I1GRC9</accession>
<dbReference type="EMBL" id="CM000880">
    <property type="protein sequence ID" value="KQK14753.1"/>
    <property type="molecule type" value="Genomic_DNA"/>
</dbReference>
<keyword evidence="15" id="KW-1185">Reference proteome</keyword>
<dbReference type="OrthoDB" id="153872at2759"/>
<dbReference type="EMBL" id="CM000880">
    <property type="protein sequence ID" value="PNT74596.1"/>
    <property type="molecule type" value="Genomic_DNA"/>
</dbReference>
<evidence type="ECO:0000256" key="1">
    <source>
        <dbReference type="ARBA" id="ARBA00004123"/>
    </source>
</evidence>
<dbReference type="PROSITE" id="PS50119">
    <property type="entry name" value="ZF_BBOX"/>
    <property type="match status" value="1"/>
</dbReference>
<evidence type="ECO:0000256" key="3">
    <source>
        <dbReference type="ARBA" id="ARBA00022723"/>
    </source>
</evidence>
<keyword evidence="7 9" id="KW-0539">Nucleus</keyword>
<evidence type="ECO:0000259" key="12">
    <source>
        <dbReference type="PROSITE" id="PS51017"/>
    </source>
</evidence>
<evidence type="ECO:0000313" key="15">
    <source>
        <dbReference type="Proteomes" id="UP000008810"/>
    </source>
</evidence>
<dbReference type="Proteomes" id="UP000008810">
    <property type="component" value="Chromosome 1"/>
</dbReference>
<feature type="region of interest" description="Disordered" evidence="10">
    <location>
        <begin position="304"/>
        <end position="346"/>
    </location>
</feature>
<feature type="compositionally biased region" description="Low complexity" evidence="10">
    <location>
        <begin position="304"/>
        <end position="314"/>
    </location>
</feature>
<keyword evidence="5 8" id="KW-0863">Zinc-finger</keyword>
<evidence type="ECO:0000256" key="7">
    <source>
        <dbReference type="ARBA" id="ARBA00023242"/>
    </source>
</evidence>